<feature type="domain" description="dUTPase-like" evidence="6">
    <location>
        <begin position="226"/>
        <end position="349"/>
    </location>
</feature>
<keyword evidence="3 5" id="KW-0378">Hydrolase</keyword>
<dbReference type="GO" id="GO:0000287">
    <property type="term" value="F:magnesium ion binding"/>
    <property type="evidence" value="ECO:0007669"/>
    <property type="project" value="UniProtKB-UniRule"/>
</dbReference>
<comment type="function">
    <text evidence="5">Involved in nucleotide metabolism via production of dUMP, the immediate precursor of thymidine nucleotides, and decreases the intracellular concentration of dUTP so that uracil cannot be incorporated into DNA.</text>
</comment>
<dbReference type="AlphaFoldDB" id="A0ABD1FBT6"/>
<dbReference type="Pfam" id="PF00692">
    <property type="entry name" value="dUTPase"/>
    <property type="match status" value="1"/>
</dbReference>
<dbReference type="GO" id="GO:0004170">
    <property type="term" value="F:dUTP diphosphatase activity"/>
    <property type="evidence" value="ECO:0007669"/>
    <property type="project" value="UniProtKB-UniRule"/>
</dbReference>
<proteinExistence type="inferred from homology"/>
<dbReference type="Proteomes" id="UP001566132">
    <property type="component" value="Unassembled WGS sequence"/>
</dbReference>
<gene>
    <name evidence="7" type="ORF">ABEB36_000007</name>
</gene>
<dbReference type="EMBL" id="JBDJPC010000001">
    <property type="protein sequence ID" value="KAL1516083.1"/>
    <property type="molecule type" value="Genomic_DNA"/>
</dbReference>
<comment type="pathway">
    <text evidence="1 5">Pyrimidine metabolism; dUMP biosynthesis; dUMP from dCTP (dUTP route): step 2/2.</text>
</comment>
<dbReference type="EC" id="3.6.1.23" evidence="5"/>
<dbReference type="GO" id="GO:0006226">
    <property type="term" value="P:dUMP biosynthetic process"/>
    <property type="evidence" value="ECO:0007669"/>
    <property type="project" value="UniProtKB-UniRule"/>
</dbReference>
<dbReference type="Gene3D" id="2.70.40.10">
    <property type="match status" value="1"/>
</dbReference>
<keyword evidence="5" id="KW-0460">Magnesium</keyword>
<organism evidence="7 8">
    <name type="scientific">Hypothenemus hampei</name>
    <name type="common">Coffee berry borer</name>
    <dbReference type="NCBI Taxonomy" id="57062"/>
    <lineage>
        <taxon>Eukaryota</taxon>
        <taxon>Metazoa</taxon>
        <taxon>Ecdysozoa</taxon>
        <taxon>Arthropoda</taxon>
        <taxon>Hexapoda</taxon>
        <taxon>Insecta</taxon>
        <taxon>Pterygota</taxon>
        <taxon>Neoptera</taxon>
        <taxon>Endopterygota</taxon>
        <taxon>Coleoptera</taxon>
        <taxon>Polyphaga</taxon>
        <taxon>Cucujiformia</taxon>
        <taxon>Curculionidae</taxon>
        <taxon>Scolytinae</taxon>
        <taxon>Hypothenemus</taxon>
    </lineage>
</organism>
<comment type="catalytic activity">
    <reaction evidence="5">
        <text>dUTP + H2O = dUMP + diphosphate + H(+)</text>
        <dbReference type="Rhea" id="RHEA:10248"/>
        <dbReference type="ChEBI" id="CHEBI:15377"/>
        <dbReference type="ChEBI" id="CHEBI:15378"/>
        <dbReference type="ChEBI" id="CHEBI:33019"/>
        <dbReference type="ChEBI" id="CHEBI:61555"/>
        <dbReference type="ChEBI" id="CHEBI:246422"/>
        <dbReference type="EC" id="3.6.1.23"/>
    </reaction>
</comment>
<accession>A0ABD1FBT6</accession>
<evidence type="ECO:0000256" key="4">
    <source>
        <dbReference type="ARBA" id="ARBA00023080"/>
    </source>
</evidence>
<dbReference type="InterPro" id="IPR008181">
    <property type="entry name" value="dUTPase"/>
</dbReference>
<evidence type="ECO:0000256" key="1">
    <source>
        <dbReference type="ARBA" id="ARBA00005142"/>
    </source>
</evidence>
<dbReference type="PANTHER" id="PTHR11241">
    <property type="entry name" value="DEOXYURIDINE 5'-TRIPHOSPHATE NUCLEOTIDOHYDROLASE"/>
    <property type="match status" value="1"/>
</dbReference>
<comment type="similarity">
    <text evidence="2 5">Belongs to the dUTPase family.</text>
</comment>
<comment type="cofactor">
    <cofactor evidence="5">
        <name>Mg(2+)</name>
        <dbReference type="ChEBI" id="CHEBI:18420"/>
    </cofactor>
</comment>
<dbReference type="InterPro" id="IPR029054">
    <property type="entry name" value="dUTPase-like"/>
</dbReference>
<dbReference type="CDD" id="cd07557">
    <property type="entry name" value="trimeric_dUTPase"/>
    <property type="match status" value="1"/>
</dbReference>
<evidence type="ECO:0000313" key="7">
    <source>
        <dbReference type="EMBL" id="KAL1516083.1"/>
    </source>
</evidence>
<dbReference type="InterPro" id="IPR033704">
    <property type="entry name" value="dUTPase_trimeric"/>
</dbReference>
<comment type="caution">
    <text evidence="7">The sequence shown here is derived from an EMBL/GenBank/DDBJ whole genome shotgun (WGS) entry which is preliminary data.</text>
</comment>
<dbReference type="SUPFAM" id="SSF51283">
    <property type="entry name" value="dUTPase-like"/>
    <property type="match status" value="1"/>
</dbReference>
<keyword evidence="8" id="KW-1185">Reference proteome</keyword>
<protein>
    <recommendedName>
        <fullName evidence="5">Deoxyuridine 5'-triphosphate nucleotidohydrolase</fullName>
        <shortName evidence="5">dUTPase</shortName>
        <ecNumber evidence="5">3.6.1.23</ecNumber>
    </recommendedName>
    <alternativeName>
        <fullName evidence="5">dUTP pyrophosphatase</fullName>
    </alternativeName>
</protein>
<dbReference type="PANTHER" id="PTHR11241:SF0">
    <property type="entry name" value="DEOXYURIDINE 5'-TRIPHOSPHATE NUCLEOTIDOHYDROLASE"/>
    <property type="match status" value="1"/>
</dbReference>
<keyword evidence="4 5" id="KW-0546">Nucleotide metabolism</keyword>
<sequence length="351" mass="39901">MFSAKNCYYVSTHAATEPEALVCTNFSTTLCKAQYFALDGVACVGKTSILKKFKESGLQVSLGDFAQYQEEDPRFIEKKNNIFIDLVYQSFLFCKVVDGAIHNHCPITNALYCLILRYSDNYKYETKCEITDELNWFCEKLLQTNFRNKWNVLIVLSKDPAKTLDKMKQRKHNLDVLDINYVHAQNFVFKYFAAKMKFPTVKVEVLEVEDVLPTIIPFVNKSSHINAPINSKGYDAGIDLSTDNNYEILPHCKKIISFIEKLNIEPGYVGLLTLRSSLSNKLIANTGIIDSGFFEKIQCSVFNASNELISLYKYQRVAQIVIVPFSNKIVSTQNLSSGFIRYNQFSGSSGE</sequence>
<name>A0ABD1FBT6_HYPHA</name>
<evidence type="ECO:0000256" key="3">
    <source>
        <dbReference type="ARBA" id="ARBA00022801"/>
    </source>
</evidence>
<dbReference type="InterPro" id="IPR036157">
    <property type="entry name" value="dUTPase-like_sf"/>
</dbReference>
<dbReference type="GO" id="GO:0046081">
    <property type="term" value="P:dUTP catabolic process"/>
    <property type="evidence" value="ECO:0007669"/>
    <property type="project" value="UniProtKB-UniRule"/>
</dbReference>
<evidence type="ECO:0000256" key="5">
    <source>
        <dbReference type="RuleBase" id="RU367024"/>
    </source>
</evidence>
<reference evidence="7 8" key="1">
    <citation type="submission" date="2024-05" db="EMBL/GenBank/DDBJ databases">
        <title>Genetic variation in Jamaican populations of the coffee berry borer (Hypothenemus hampei).</title>
        <authorList>
            <person name="Errbii M."/>
            <person name="Myrie A."/>
        </authorList>
    </citation>
    <scope>NUCLEOTIDE SEQUENCE [LARGE SCALE GENOMIC DNA]</scope>
    <source>
        <strain evidence="7">JA-Hopewell-2020-01-JO</strain>
        <tissue evidence="7">Whole body</tissue>
    </source>
</reference>
<evidence type="ECO:0000256" key="2">
    <source>
        <dbReference type="ARBA" id="ARBA00006581"/>
    </source>
</evidence>
<evidence type="ECO:0000313" key="8">
    <source>
        <dbReference type="Proteomes" id="UP001566132"/>
    </source>
</evidence>
<evidence type="ECO:0000259" key="6">
    <source>
        <dbReference type="Pfam" id="PF00692"/>
    </source>
</evidence>
<keyword evidence="5" id="KW-0479">Metal-binding</keyword>